<dbReference type="RefSeq" id="YP_009639570.1">
    <property type="nucleotide sequence ID" value="NC_042352.1"/>
</dbReference>
<dbReference type="GeneID" id="40236367"/>
<dbReference type="KEGG" id="vg:40236367"/>
<name>A0A2I6UGZ6_9CAUD</name>
<evidence type="ECO:0000313" key="2">
    <source>
        <dbReference type="EMBL" id="AUO79264.1"/>
    </source>
</evidence>
<organism evidence="2 3">
    <name type="scientific">Salinibacter phage M31CR41-2</name>
    <dbReference type="NCBI Taxonomy" id="2681614"/>
    <lineage>
        <taxon>Viruses</taxon>
        <taxon>Duplodnaviria</taxon>
        <taxon>Heunggongvirae</taxon>
        <taxon>Uroviricota</taxon>
        <taxon>Caudoviricetes</taxon>
        <taxon>Kairosalinivirus</taxon>
        <taxon>Kairosalinivirus M31CR412</taxon>
    </lineage>
</organism>
<feature type="region of interest" description="Disordered" evidence="1">
    <location>
        <begin position="213"/>
        <end position="239"/>
    </location>
</feature>
<evidence type="ECO:0000256" key="1">
    <source>
        <dbReference type="SAM" id="MobiDB-lite"/>
    </source>
</evidence>
<accession>A0A2I6UGZ6</accession>
<dbReference type="EMBL" id="MF580961">
    <property type="protein sequence ID" value="AUO79264.1"/>
    <property type="molecule type" value="Genomic_DNA"/>
</dbReference>
<feature type="region of interest" description="Disordered" evidence="1">
    <location>
        <begin position="869"/>
        <end position="891"/>
    </location>
</feature>
<evidence type="ECO:0000313" key="3">
    <source>
        <dbReference type="Proteomes" id="UP000259253"/>
    </source>
</evidence>
<keyword evidence="3" id="KW-1185">Reference proteome</keyword>
<proteinExistence type="predicted"/>
<reference evidence="2 3" key="1">
    <citation type="submission" date="2017-07" db="EMBL/GenBank/DDBJ databases">
        <title>Characterization of ecologically diverse viruses infecting co-occurring strains of cosmopolitan hyperhalophilic Bacteroidetes.</title>
        <authorList>
            <person name="Villamor J."/>
            <person name="Ramos-Barbero M.D."/>
            <person name="Gonzalez-Torres P."/>
            <person name="Gabaldon T."/>
            <person name="Rollesso-Mora R."/>
            <person name="Meseguer I."/>
            <person name="Martinez-Garcia M."/>
            <person name="Santos F."/>
            <person name="Anton J."/>
        </authorList>
    </citation>
    <scope>NUCLEOTIDE SEQUENCE [LARGE SCALE GENOMIC DNA]</scope>
</reference>
<protein>
    <submittedName>
        <fullName evidence="2">Uncharacterized protein</fullName>
    </submittedName>
</protein>
<dbReference type="Proteomes" id="UP000259253">
    <property type="component" value="Segment"/>
</dbReference>
<sequence length="2439" mass="261115">MDTYSFRVYQIELSQAGNVSVISSTVRESDTDIVVEEFDPIERSVEFEDNLYKLDNTEMVVSGLPENYFKSYSTADDVDGGNYKPFIAEIRKGPQSSWNSNEVLFHGLIDPSSVRFSQRTERTQFKVWSWDRVISEAGKVPARSVLEADIAEMPDYKDITEGQVTIKVADGDVRRGDIAEFQVETKGPVRSPVRDIRTKPGKEYQEIDVAVPIGDNPDIENKTPDNDPNQDAPFYPDGQGRFTLRFNEKPIEGRDGTSVYDLIYDGEGKRVYLRLTNKNTGNRYILTFEPANNDALVLGDNYRELRLNNTIFLSLPGFDLPDDPSNLRVDFYGKKLFKGIGDSIKFYGRSAYGYDPTDGGTNPEAEFVIAGTDSNGDPEGLIPAIFSLSGSGYLDTLESVVDTFVVPSEGEEDYIEDRQTFPTDLEKSLRAIARSAPVYVNLVPTKDANDPSLPRLEVRVTPRSLAVNQNPDVFDGIVKEWNENVIDEPLNAVKITTEGIGKPEGYGPLAGWYPAQNVGNGTIYQVRNNTILVDYYDPKLSDGDTVRIDGKNEGKQLPNKVTVDSVAGVYSIGGGGINSMKINTKESIPDIEPGVNGYGRARWRLVGSSMPDGDSEVVEFETLTWPSFSGPEIADGDDRVVKDSQLSTVARYYYEFLKQLGAKGSATLEGTYPNIVGDKLEFSVPKYETEEGTEVNRVAYVTKTEVDYEKKETEIEFRRGTFTEPDGSALIPRIEVQDTAFVRSGNTTSVAFDAEKTSAPAGSDYLWEVDTTGDGTYDATASSKYFSLDLGVGNYDWKFTVTTPDGQTRTDTGSVAVAEDPVEDYQKPFVDFDAYEIDGNPRKGRLDVIVGGDGRAPESVYIMAKQSGNLPDQPGVPDASKSYVHENPNATTLSNGRTRYRYTIDLAEGHISEMQGYVQHPSNRAVAPDISEQFQFDANDKPAPSYSWNWEYRSSADNYDLYLVWSGSVDTASVKFLFHQDGDTSTAPNNTVTADGRNGRVKVNGSPISSNSEIAVEAKAFNEPGQTGAEESDSPTFNISSPLGGDSIDTGGLDDRYLLESGDRINGPLEFGTAGEIAEGSGSYLEVLAADGTNSGELHLDTLVVDQLDVTGDVNHKNETNLAVEDRWIEANVGGGDQDAGLIVSRFSADAYLMWDEGNDKFGQRIGPGGTFKPFLLESDNAEIISTVENHGDALAIDISGNADTLDGVHLANITFGDIAATRYTDAEAVSAVGASVPFENSDLKHSTVEVAGNTVALGTSTGIAHADISAVGSDDHHPRYTDSEAVGAVESHGDALTIDITGDADTVDQYGGNDLAVLDENETITAGWIHKADITLDGASLQTSGAATGLTGTGAIVQSGKSWFDDLGVRGVLSVPELEAKQVTVSKGEKAFGPGGGKVVEVVSYSSGTSCELRFADNPGIKSGDRVLIREVDPATANVRKVELKATGSGTSITFDIVSESGGPPQKGDSVAVIGSSDTSRDSLLYANPYGPYFDVLDGISTFSDWNARSPKARYGYIGGAPNLSNGTSPRGYGIWSTNAYLEGTIVANSGKIADSVTIGGTQAKNLAADSDLFSGDYNDLTGTPTLGDVASLNDIDSTYISDGAVVTAKIASGAITTTELSADAVTATEIAIGSVTDIDSDAATINDVFSGNYSDLSGKPSLGDVASLNDISSTYIADGAVVTRTVASNAITTSELKADAVTATEISIGSVTDIDTDAATISDVFSGNYSDLSGKPSLGDVASLNNISSTYISDGAVVTRTIATDAITANEANFNDLNAVAASIGGWQIDSEKIRKNNVDGSETDVVIGRASPDRLGVAVENSSWELNFVSRTPEGPELSLYNYDSSNYYFRLGHTNEIASWSIEKDRLSNGNLEIGFGLESTQGLKLGKFSDSWLDKGLYVQGSNGNQARLSLEGGKPGITLYGGSDNFVTLGWGHGRSDAGITVEVGGNTVLYTDTNTAYIDNFEVRSNANINGVLQVGNQPYHRIWARGGSKNLPSSEYGRSLRADGDTVYELNQDRGLRITVFDGTSFDIRHDENLDAYGSSSDRARLADLIQKNTNLNDGSTINDDDLIVITSRDAWRTGDGLLNGLEAMGASPDQLNSLSGVRKPLVLIGQTALSKGQAIQVAYNETANRPAKATAFFSDGQIYSARNTGAVIDGNILVDGTITTEKIDADAITANEISIGSVTDIDSDAATVNELFSGDYGDLNNKPSLGDLASLNDIDSTHINDDAIITRTIAADAIGANEIDVTDLSAVNTSTGSLDVDGTLTMNGGKITNGGSDFRIDQDGIEFQYGNNLSNKIVFRGENDYTAGELYALNDTFKVGSGPFTLMDIYSGGGIDISGNPLRLRGGLASEFLRVVSIPNTQSYGQEGVGIVFTPYESEYGGDADKSDLEAVMGPNEGLIYTMLYPDGNINLAWAETDSNGNVTNRSNTF</sequence>